<dbReference type="Proteomes" id="UP000000715">
    <property type="component" value="Unplaced"/>
</dbReference>
<keyword evidence="2" id="KW-1185">Reference proteome</keyword>
<name>A0A8U0NY82_MUSPF</name>
<dbReference type="AlphaFoldDB" id="A0A8U0NY82"/>
<dbReference type="RefSeq" id="XP_012918504.1">
    <property type="nucleotide sequence ID" value="XM_013063050.2"/>
</dbReference>
<dbReference type="InterPro" id="IPR049526">
    <property type="entry name" value="Myoregulin"/>
</dbReference>
<keyword evidence="1" id="KW-0472">Membrane</keyword>
<proteinExistence type="predicted"/>
<dbReference type="CTD" id="100507027"/>
<accession>A0A8U0NY82</accession>
<evidence type="ECO:0000256" key="1">
    <source>
        <dbReference type="SAM" id="Phobius"/>
    </source>
</evidence>
<evidence type="ECO:0000313" key="3">
    <source>
        <dbReference type="RefSeq" id="XP_012918504.1"/>
    </source>
</evidence>
<sequence>MCFDTGTKVAKRPPALNALCSSKSLRSEPQEWGYLPLPGIKSGSKSILDMMCKNWILMSTTIPASPEDEILGRLLKILFVIFVDFMSIIYVIITS</sequence>
<evidence type="ECO:0000313" key="2">
    <source>
        <dbReference type="Proteomes" id="UP000000715"/>
    </source>
</evidence>
<organism evidence="2 3">
    <name type="scientific">Mustela putorius furo</name>
    <name type="common">European domestic ferret</name>
    <name type="synonym">Mustela furo</name>
    <dbReference type="NCBI Taxonomy" id="9669"/>
    <lineage>
        <taxon>Eukaryota</taxon>
        <taxon>Metazoa</taxon>
        <taxon>Chordata</taxon>
        <taxon>Craniata</taxon>
        <taxon>Vertebrata</taxon>
        <taxon>Euteleostomi</taxon>
        <taxon>Mammalia</taxon>
        <taxon>Eutheria</taxon>
        <taxon>Laurasiatheria</taxon>
        <taxon>Carnivora</taxon>
        <taxon>Caniformia</taxon>
        <taxon>Musteloidea</taxon>
        <taxon>Mustelidae</taxon>
        <taxon>Mustelinae</taxon>
        <taxon>Mustela</taxon>
    </lineage>
</organism>
<feature type="transmembrane region" description="Helical" evidence="1">
    <location>
        <begin position="74"/>
        <end position="93"/>
    </location>
</feature>
<keyword evidence="1" id="KW-0812">Transmembrane</keyword>
<dbReference type="KEGG" id="mpuf:106007147"/>
<dbReference type="GeneID" id="106007147"/>
<gene>
    <name evidence="3" type="primary">MRLN</name>
</gene>
<dbReference type="CDD" id="cd20260">
    <property type="entry name" value="Myoregulin"/>
    <property type="match status" value="1"/>
</dbReference>
<reference evidence="3" key="1">
    <citation type="submission" date="2025-08" db="UniProtKB">
        <authorList>
            <consortium name="RefSeq"/>
        </authorList>
    </citation>
    <scope>IDENTIFICATION</scope>
    <source>
        <tissue evidence="3">Brain</tissue>
    </source>
</reference>
<dbReference type="OrthoDB" id="9589532at2759"/>
<protein>
    <submittedName>
        <fullName evidence="3">Myoregulin</fullName>
    </submittedName>
</protein>
<keyword evidence="1" id="KW-1133">Transmembrane helix</keyword>